<evidence type="ECO:0000313" key="5">
    <source>
        <dbReference type="Proteomes" id="UP000005945"/>
    </source>
</evidence>
<evidence type="ECO:0000256" key="2">
    <source>
        <dbReference type="ARBA" id="ARBA00000751"/>
    </source>
</evidence>
<feature type="domain" description="NADAR" evidence="3">
    <location>
        <begin position="130"/>
        <end position="288"/>
    </location>
</feature>
<sequence>MVGKQEFNCCETRENDMALQEKKIMPPPWLAHREIEQYSIGWRMGYGEDYIVRFGDWLDTLSPEEQAEYRALFPEPVTWKGWWDDEDSSEVLEHGDFWVNAWQPEGSPKYTRQWLQQEFAAGRKRELCLFWGHQPAKDGQLTKSCLSQWWTEDFWFVANTYLCMEQYMMAGKAELFGDQEIREQILKCSDPKQIKALGRKVRGFDQKVWDKFKYAIVLNGNWCKFSQNRDLREFLLSTGDSVLVEASPYDNIWGIRLSANSPEAQDPMKWRGQNLLGFALMEIRDELRRVTQNEMLCDWSTV</sequence>
<evidence type="ECO:0000256" key="1">
    <source>
        <dbReference type="ARBA" id="ARBA00000022"/>
    </source>
</evidence>
<dbReference type="InterPro" id="IPR037238">
    <property type="entry name" value="YbiA-like_sf"/>
</dbReference>
<protein>
    <recommendedName>
        <fullName evidence="3">NADAR domain-containing protein</fullName>
    </recommendedName>
</protein>
<dbReference type="InterPro" id="IPR012816">
    <property type="entry name" value="NADAR"/>
</dbReference>
<comment type="catalytic activity">
    <reaction evidence="1">
        <text>5-amino-6-(5-phospho-D-ribosylamino)uracil + H2O = 5,6-diaminouracil + D-ribose 5-phosphate</text>
        <dbReference type="Rhea" id="RHEA:55020"/>
        <dbReference type="ChEBI" id="CHEBI:15377"/>
        <dbReference type="ChEBI" id="CHEBI:46252"/>
        <dbReference type="ChEBI" id="CHEBI:58453"/>
        <dbReference type="ChEBI" id="CHEBI:78346"/>
    </reaction>
</comment>
<dbReference type="SUPFAM" id="SSF143990">
    <property type="entry name" value="YbiA-like"/>
    <property type="match status" value="1"/>
</dbReference>
<proteinExistence type="predicted"/>
<name>A8SHR5_9FIRM</name>
<dbReference type="AlphaFoldDB" id="A8SHR5"/>
<comment type="caution">
    <text evidence="4">The sequence shown here is derived from an EMBL/GenBank/DDBJ whole genome shotgun (WGS) entry which is preliminary data.</text>
</comment>
<dbReference type="NCBIfam" id="TIGR02464">
    <property type="entry name" value="ribofla_fusion"/>
    <property type="match status" value="1"/>
</dbReference>
<dbReference type="Proteomes" id="UP000005945">
    <property type="component" value="Unassembled WGS sequence"/>
</dbReference>
<dbReference type="EMBL" id="ABED02000029">
    <property type="protein sequence ID" value="EDP20650.1"/>
    <property type="molecule type" value="Genomic_DNA"/>
</dbReference>
<evidence type="ECO:0000313" key="4">
    <source>
        <dbReference type="EMBL" id="EDP20650.1"/>
    </source>
</evidence>
<dbReference type="HOGENOM" id="CLU_968715_0_0_9"/>
<organism evidence="4 5">
    <name type="scientific">Faecalibacterium prausnitzii M21/2</name>
    <dbReference type="NCBI Taxonomy" id="411485"/>
    <lineage>
        <taxon>Bacteria</taxon>
        <taxon>Bacillati</taxon>
        <taxon>Bacillota</taxon>
        <taxon>Clostridia</taxon>
        <taxon>Eubacteriales</taxon>
        <taxon>Oscillospiraceae</taxon>
        <taxon>Faecalibacterium</taxon>
    </lineage>
</organism>
<evidence type="ECO:0000259" key="3">
    <source>
        <dbReference type="Pfam" id="PF08719"/>
    </source>
</evidence>
<dbReference type="CDD" id="cd15457">
    <property type="entry name" value="NADAR"/>
    <property type="match status" value="1"/>
</dbReference>
<reference evidence="4 5" key="1">
    <citation type="submission" date="2007-09" db="EMBL/GenBank/DDBJ databases">
        <title>Draft genome sequence of Faecalibacterium prausnitzii M21/2.</title>
        <authorList>
            <person name="Sudarsanam P."/>
            <person name="Ley R."/>
            <person name="Guruge J."/>
            <person name="Turnbaugh P.J."/>
            <person name="Mahowald M."/>
            <person name="Liep D."/>
            <person name="Gordon J."/>
        </authorList>
    </citation>
    <scope>NUCLEOTIDE SEQUENCE [LARGE SCALE GENOMIC DNA]</scope>
    <source>
        <strain evidence="4 5">M21/2</strain>
    </source>
</reference>
<dbReference type="Pfam" id="PF08719">
    <property type="entry name" value="NADAR"/>
    <property type="match status" value="1"/>
</dbReference>
<dbReference type="Gene3D" id="1.10.357.40">
    <property type="entry name" value="YbiA-like"/>
    <property type="match status" value="1"/>
</dbReference>
<gene>
    <name evidence="4" type="ORF">FAEPRAM212_03447</name>
</gene>
<comment type="catalytic activity">
    <reaction evidence="2">
        <text>2,5-diamino-6-hydroxy-4-(5-phosphoribosylamino)-pyrimidine + H2O = 2,5,6-triamino-4-hydroxypyrimidine + D-ribose 5-phosphate</text>
        <dbReference type="Rhea" id="RHEA:23436"/>
        <dbReference type="ChEBI" id="CHEBI:15377"/>
        <dbReference type="ChEBI" id="CHEBI:58614"/>
        <dbReference type="ChEBI" id="CHEBI:78346"/>
        <dbReference type="ChEBI" id="CHEBI:137796"/>
    </reaction>
</comment>
<accession>A8SHR5</accession>
<reference evidence="4 5" key="2">
    <citation type="submission" date="2007-09" db="EMBL/GenBank/DDBJ databases">
        <authorList>
            <person name="Fulton L."/>
            <person name="Clifton S."/>
            <person name="Fulton B."/>
            <person name="Xu J."/>
            <person name="Minx P."/>
            <person name="Pepin K.H."/>
            <person name="Johnson M."/>
            <person name="Thiruvilangam P."/>
            <person name="Bhonagiri V."/>
            <person name="Nash W.E."/>
            <person name="Mardis E.R."/>
            <person name="Wilson R.K."/>
        </authorList>
    </citation>
    <scope>NUCLEOTIDE SEQUENCE [LARGE SCALE GENOMIC DNA]</scope>
    <source>
        <strain evidence="4 5">M21/2</strain>
    </source>
</reference>